<name>A0A1X7U901_AMPQE</name>
<accession>A0A1X7U901</accession>
<protein>
    <submittedName>
        <fullName evidence="1">Uncharacterized protein</fullName>
    </submittedName>
</protein>
<dbReference type="EnsemblMetazoa" id="Aqu2.1.23974_001">
    <property type="protein sequence ID" value="Aqu2.1.23974_001"/>
    <property type="gene ID" value="Aqu2.1.23974"/>
</dbReference>
<reference evidence="1" key="1">
    <citation type="submission" date="2017-05" db="UniProtKB">
        <authorList>
            <consortium name="EnsemblMetazoa"/>
        </authorList>
    </citation>
    <scope>IDENTIFICATION</scope>
</reference>
<proteinExistence type="predicted"/>
<sequence length="51" mass="5987">MGTTTSGDTIQAADGSIKMMLQMLIEDRHKQDWQFAEEKLLREERRRDESC</sequence>
<dbReference type="InParanoid" id="A0A1X7U901"/>
<evidence type="ECO:0000313" key="1">
    <source>
        <dbReference type="EnsemblMetazoa" id="Aqu2.1.23974_001"/>
    </source>
</evidence>
<organism evidence="1">
    <name type="scientific">Amphimedon queenslandica</name>
    <name type="common">Sponge</name>
    <dbReference type="NCBI Taxonomy" id="400682"/>
    <lineage>
        <taxon>Eukaryota</taxon>
        <taxon>Metazoa</taxon>
        <taxon>Porifera</taxon>
        <taxon>Demospongiae</taxon>
        <taxon>Heteroscleromorpha</taxon>
        <taxon>Haplosclerida</taxon>
        <taxon>Niphatidae</taxon>
        <taxon>Amphimedon</taxon>
    </lineage>
</organism>
<dbReference type="AlphaFoldDB" id="A0A1X7U901"/>